<feature type="domain" description="Major facilitator superfamily (MFS) profile" evidence="3">
    <location>
        <begin position="57"/>
        <end position="445"/>
    </location>
</feature>
<keyword evidence="2" id="KW-0812">Transmembrane</keyword>
<dbReference type="PROSITE" id="PS50850">
    <property type="entry name" value="MFS"/>
    <property type="match status" value="1"/>
</dbReference>
<dbReference type="Proteomes" id="UP000549394">
    <property type="component" value="Unassembled WGS sequence"/>
</dbReference>
<feature type="transmembrane region" description="Helical" evidence="2">
    <location>
        <begin position="298"/>
        <end position="318"/>
    </location>
</feature>
<dbReference type="InterPro" id="IPR050327">
    <property type="entry name" value="Proton-linked_MCT"/>
</dbReference>
<dbReference type="PANTHER" id="PTHR11360:SF284">
    <property type="entry name" value="EG:103B4.3 PROTEIN-RELATED"/>
    <property type="match status" value="1"/>
</dbReference>
<keyword evidence="2" id="KW-1133">Transmembrane helix</keyword>
<feature type="transmembrane region" description="Helical" evidence="2">
    <location>
        <begin position="354"/>
        <end position="375"/>
    </location>
</feature>
<evidence type="ECO:0000259" key="3">
    <source>
        <dbReference type="PROSITE" id="PS50850"/>
    </source>
</evidence>
<feature type="transmembrane region" description="Helical" evidence="2">
    <location>
        <begin position="387"/>
        <end position="413"/>
    </location>
</feature>
<dbReference type="Pfam" id="PF07690">
    <property type="entry name" value="MFS_1"/>
    <property type="match status" value="1"/>
</dbReference>
<feature type="transmembrane region" description="Helical" evidence="2">
    <location>
        <begin position="184"/>
        <end position="207"/>
    </location>
</feature>
<evidence type="ECO:0000256" key="1">
    <source>
        <dbReference type="ARBA" id="ARBA00004141"/>
    </source>
</evidence>
<evidence type="ECO:0000313" key="5">
    <source>
        <dbReference type="Proteomes" id="UP000549394"/>
    </source>
</evidence>
<feature type="transmembrane region" description="Helical" evidence="2">
    <location>
        <begin position="213"/>
        <end position="234"/>
    </location>
</feature>
<feature type="transmembrane region" description="Helical" evidence="2">
    <location>
        <begin position="149"/>
        <end position="172"/>
    </location>
</feature>
<dbReference type="SUPFAM" id="SSF103473">
    <property type="entry name" value="MFS general substrate transporter"/>
    <property type="match status" value="1"/>
</dbReference>
<dbReference type="Gene3D" id="1.20.1250.20">
    <property type="entry name" value="MFS general substrate transporter like domains"/>
    <property type="match status" value="1"/>
</dbReference>
<dbReference type="InterPro" id="IPR020846">
    <property type="entry name" value="MFS_dom"/>
</dbReference>
<feature type="transmembrane region" description="Helical" evidence="2">
    <location>
        <begin position="419"/>
        <end position="442"/>
    </location>
</feature>
<accession>A0A7I8V9P0</accession>
<sequence>MENGKSEECNVEIISTNIKVNGESDKVFKATELNAAKICCERKETAKLNGLRSSKYRYVILISSTLIQGLSACLFSCYGILLMAIVEATGQSNALVSWFGGLWSLLLGFSSLFIGPLAVYYGSRKVVMFGSLVSAAGFVMSAFAPNMLIVVIGMGAFQGIGTSCYQIAPFLITSKWFVERRGGALSFLSFGVGIGMLLWSPLIALLIEAYTWRGALLLMGAIYLNGLVLGLLLIEPTNDKETAPLSLIKAIGRNLDKKLVRTKNFFIYLSGTSLLYFGHMMVLAYLPRKIVEIGRSRVEGSLMVTVTSAVSCLIRLVIGAIAHKKYFKQGIIYSLSSIMAGIGSFLTLSSDSLGFYYAYSAIFGLTSGCYVALTVPTAVEVFEVKYLANITAWSLLLAGVFMMGSTTIGGWLYDLTGNATYNFLLGGVAMFIAGLFIVLLMSNLKKKKKERRASITLTTK</sequence>
<dbReference type="AlphaFoldDB" id="A0A7I8V9P0"/>
<comment type="caution">
    <text evidence="4">The sequence shown here is derived from an EMBL/GenBank/DDBJ whole genome shotgun (WGS) entry which is preliminary data.</text>
</comment>
<dbReference type="InterPro" id="IPR036259">
    <property type="entry name" value="MFS_trans_sf"/>
</dbReference>
<gene>
    <name evidence="4" type="ORF">DGYR_LOCUS609</name>
</gene>
<evidence type="ECO:0000256" key="2">
    <source>
        <dbReference type="SAM" id="Phobius"/>
    </source>
</evidence>
<protein>
    <recommendedName>
        <fullName evidence="3">Major facilitator superfamily (MFS) profile domain-containing protein</fullName>
    </recommendedName>
</protein>
<feature type="transmembrane region" description="Helical" evidence="2">
    <location>
        <begin position="265"/>
        <end position="286"/>
    </location>
</feature>
<keyword evidence="2" id="KW-0472">Membrane</keyword>
<dbReference type="OrthoDB" id="6111965at2759"/>
<dbReference type="InterPro" id="IPR011701">
    <property type="entry name" value="MFS"/>
</dbReference>
<feature type="transmembrane region" description="Helical" evidence="2">
    <location>
        <begin position="98"/>
        <end position="119"/>
    </location>
</feature>
<evidence type="ECO:0000313" key="4">
    <source>
        <dbReference type="EMBL" id="CAD5111292.1"/>
    </source>
</evidence>
<dbReference type="GO" id="GO:0016020">
    <property type="term" value="C:membrane"/>
    <property type="evidence" value="ECO:0007669"/>
    <property type="project" value="UniProtKB-SubCell"/>
</dbReference>
<proteinExistence type="predicted"/>
<feature type="transmembrane region" description="Helical" evidence="2">
    <location>
        <begin position="330"/>
        <end position="348"/>
    </location>
</feature>
<dbReference type="GO" id="GO:0022857">
    <property type="term" value="F:transmembrane transporter activity"/>
    <property type="evidence" value="ECO:0007669"/>
    <property type="project" value="InterPro"/>
</dbReference>
<name>A0A7I8V9P0_9ANNE</name>
<dbReference type="PANTHER" id="PTHR11360">
    <property type="entry name" value="MONOCARBOXYLATE TRANSPORTER"/>
    <property type="match status" value="1"/>
</dbReference>
<feature type="transmembrane region" description="Helical" evidence="2">
    <location>
        <begin position="126"/>
        <end position="143"/>
    </location>
</feature>
<dbReference type="EMBL" id="CAJFCJ010000001">
    <property type="protein sequence ID" value="CAD5111292.1"/>
    <property type="molecule type" value="Genomic_DNA"/>
</dbReference>
<organism evidence="4 5">
    <name type="scientific">Dimorphilus gyrociliatus</name>
    <dbReference type="NCBI Taxonomy" id="2664684"/>
    <lineage>
        <taxon>Eukaryota</taxon>
        <taxon>Metazoa</taxon>
        <taxon>Spiralia</taxon>
        <taxon>Lophotrochozoa</taxon>
        <taxon>Annelida</taxon>
        <taxon>Polychaeta</taxon>
        <taxon>Polychaeta incertae sedis</taxon>
        <taxon>Dinophilidae</taxon>
        <taxon>Dimorphilus</taxon>
    </lineage>
</organism>
<feature type="transmembrane region" description="Helical" evidence="2">
    <location>
        <begin position="58"/>
        <end position="86"/>
    </location>
</feature>
<reference evidence="4 5" key="1">
    <citation type="submission" date="2020-08" db="EMBL/GenBank/DDBJ databases">
        <authorList>
            <person name="Hejnol A."/>
        </authorList>
    </citation>
    <scope>NUCLEOTIDE SEQUENCE [LARGE SCALE GENOMIC DNA]</scope>
</reference>
<comment type="subcellular location">
    <subcellularLocation>
        <location evidence="1">Membrane</location>
        <topology evidence="1">Multi-pass membrane protein</topology>
    </subcellularLocation>
</comment>
<keyword evidence="5" id="KW-1185">Reference proteome</keyword>